<organism evidence="1 2">
    <name type="scientific">Cereibacter azotoformans</name>
    <dbReference type="NCBI Taxonomy" id="43057"/>
    <lineage>
        <taxon>Bacteria</taxon>
        <taxon>Pseudomonadati</taxon>
        <taxon>Pseudomonadota</taxon>
        <taxon>Alphaproteobacteria</taxon>
        <taxon>Rhodobacterales</taxon>
        <taxon>Paracoccaceae</taxon>
        <taxon>Cereibacter</taxon>
    </lineage>
</organism>
<reference evidence="1 2" key="1">
    <citation type="submission" date="2018-04" db="EMBL/GenBank/DDBJ databases">
        <title>Genomic Encyclopedia of Type Strains, Phase III (KMG-III): the genomes of soil and plant-associated and newly described type strains.</title>
        <authorList>
            <person name="Whitman W."/>
        </authorList>
    </citation>
    <scope>NUCLEOTIDE SEQUENCE [LARGE SCALE GENOMIC DNA]</scope>
    <source>
        <strain evidence="1 2">KA25</strain>
    </source>
</reference>
<gene>
    <name evidence="1" type="ORF">C8J28_1328</name>
</gene>
<accession>A0A2T5JPV2</accession>
<dbReference type="AlphaFoldDB" id="A0A2T5JPV2"/>
<comment type="caution">
    <text evidence="1">The sequence shown here is derived from an EMBL/GenBank/DDBJ whole genome shotgun (WGS) entry which is preliminary data.</text>
</comment>
<keyword evidence="2" id="KW-1185">Reference proteome</keyword>
<protein>
    <submittedName>
        <fullName evidence="1">Uncharacterized protein</fullName>
    </submittedName>
</protein>
<proteinExistence type="predicted"/>
<dbReference type="Proteomes" id="UP000244060">
    <property type="component" value="Unassembled WGS sequence"/>
</dbReference>
<evidence type="ECO:0000313" key="1">
    <source>
        <dbReference type="EMBL" id="PTR09685.1"/>
    </source>
</evidence>
<dbReference type="RefSeq" id="WP_108222610.1">
    <property type="nucleotide sequence ID" value="NZ_CP090022.1"/>
</dbReference>
<sequence length="63" mass="6532">MAKMYAKTQIILPGDVIVPKGAVFDANPAQARQFDHLNAAHAATAEEVKAAAEADAIKNGTAV</sequence>
<dbReference type="OrthoDB" id="7875957at2"/>
<name>A0A2T5JPV2_9RHOB</name>
<dbReference type="EMBL" id="QAOT01000032">
    <property type="protein sequence ID" value="PTR09685.1"/>
    <property type="molecule type" value="Genomic_DNA"/>
</dbReference>
<evidence type="ECO:0000313" key="2">
    <source>
        <dbReference type="Proteomes" id="UP000244060"/>
    </source>
</evidence>